<keyword evidence="2 10" id="KW-0808">Transferase</keyword>
<keyword evidence="6 10" id="KW-0067">ATP-binding</keyword>
<evidence type="ECO:0000256" key="10">
    <source>
        <dbReference type="RuleBase" id="RU004013"/>
    </source>
</evidence>
<dbReference type="EMBL" id="JAIZAY010000011">
    <property type="protein sequence ID" value="KAJ8033203.1"/>
    <property type="molecule type" value="Genomic_DNA"/>
</dbReference>
<proteinExistence type="inferred from homology"/>
<feature type="binding site" evidence="8">
    <location>
        <position position="96"/>
    </location>
    <ligand>
        <name>ATP</name>
        <dbReference type="ChEBI" id="CHEBI:30616"/>
    </ligand>
</feature>
<keyword evidence="5 10" id="KW-0418">Kinase</keyword>
<keyword evidence="13" id="KW-1185">Reference proteome</keyword>
<feature type="domain" description="Nucleoside diphosphate kinase-like" evidence="11">
    <location>
        <begin position="11"/>
        <end position="152"/>
    </location>
</feature>
<gene>
    <name evidence="12" type="ORF">HOLleu_23366</name>
</gene>
<feature type="binding site" evidence="8">
    <location>
        <position position="116"/>
    </location>
    <ligand>
        <name>ATP</name>
        <dbReference type="ChEBI" id="CHEBI:30616"/>
    </ligand>
</feature>
<sequence length="186" mass="21723">MRLSNRVLKGLEITLAVIKPDVVSHPHKLKEIQNIILQNGFFFVRSKILQWSRRDAELFYREHKGRFFYNRLVGFMSSGPMSAHILAREDAIGHWRKLMGPTKTFRAKHTAPSSLRAQFGLTDTRNATHGSDSPEKAAQEIAFFFPEFIISDWYSKEEPFYQRHEVEFLSEDCVHIIKSRQNESVR</sequence>
<accession>A0A9Q1BV30</accession>
<evidence type="ECO:0000256" key="8">
    <source>
        <dbReference type="PROSITE-ProRule" id="PRU00706"/>
    </source>
</evidence>
<dbReference type="InterPro" id="IPR037994">
    <property type="entry name" value="NDPk6"/>
</dbReference>
<dbReference type="GO" id="GO:0004550">
    <property type="term" value="F:nucleoside diphosphate kinase activity"/>
    <property type="evidence" value="ECO:0007669"/>
    <property type="project" value="UniProtKB-EC"/>
</dbReference>
<dbReference type="GO" id="GO:0006228">
    <property type="term" value="P:UTP biosynthetic process"/>
    <property type="evidence" value="ECO:0007669"/>
    <property type="project" value="InterPro"/>
</dbReference>
<dbReference type="AlphaFoldDB" id="A0A9Q1BV30"/>
<dbReference type="GO" id="GO:0006241">
    <property type="term" value="P:CTP biosynthetic process"/>
    <property type="evidence" value="ECO:0007669"/>
    <property type="project" value="InterPro"/>
</dbReference>
<evidence type="ECO:0000256" key="4">
    <source>
        <dbReference type="ARBA" id="ARBA00022741"/>
    </source>
</evidence>
<name>A0A9Q1BV30_HOLLE</name>
<comment type="caution">
    <text evidence="12">The sequence shown here is derived from an EMBL/GenBank/DDBJ whole genome shotgun (WGS) entry which is preliminary data.</text>
</comment>
<keyword evidence="3" id="KW-0479">Metal-binding</keyword>
<dbReference type="PANTHER" id="PTHR46956">
    <property type="entry name" value="NUCLEOSIDE DIPHOSPHATE KINASE 6"/>
    <property type="match status" value="1"/>
</dbReference>
<dbReference type="PROSITE" id="PS00469">
    <property type="entry name" value="NDPK"/>
    <property type="match status" value="1"/>
</dbReference>
<dbReference type="InterPro" id="IPR036850">
    <property type="entry name" value="NDK-like_dom_sf"/>
</dbReference>
<feature type="binding site" evidence="8">
    <location>
        <position position="19"/>
    </location>
    <ligand>
        <name>ATP</name>
        <dbReference type="ChEBI" id="CHEBI:30616"/>
    </ligand>
</feature>
<dbReference type="EC" id="2.7.4.6" evidence="10"/>
<dbReference type="InterPro" id="IPR001564">
    <property type="entry name" value="Nucleoside_diP_kinase"/>
</dbReference>
<dbReference type="SUPFAM" id="SSF54919">
    <property type="entry name" value="Nucleoside diphosphate kinase, NDK"/>
    <property type="match status" value="1"/>
</dbReference>
<evidence type="ECO:0000256" key="5">
    <source>
        <dbReference type="ARBA" id="ARBA00022777"/>
    </source>
</evidence>
<comment type="cofactor">
    <cofactor evidence="1">
        <name>Mg(2+)</name>
        <dbReference type="ChEBI" id="CHEBI:18420"/>
    </cofactor>
</comment>
<dbReference type="InterPro" id="IPR034907">
    <property type="entry name" value="NDK-like_dom"/>
</dbReference>
<evidence type="ECO:0000256" key="1">
    <source>
        <dbReference type="ARBA" id="ARBA00001946"/>
    </source>
</evidence>
<protein>
    <recommendedName>
        <fullName evidence="10">Nucleoside diphosphate kinase</fullName>
        <ecNumber evidence="10">2.7.4.6</ecNumber>
    </recommendedName>
</protein>
<dbReference type="SMART" id="SM00562">
    <property type="entry name" value="NDK"/>
    <property type="match status" value="1"/>
</dbReference>
<dbReference type="GO" id="GO:0006183">
    <property type="term" value="P:GTP biosynthetic process"/>
    <property type="evidence" value="ECO:0007669"/>
    <property type="project" value="InterPro"/>
</dbReference>
<reference evidence="12" key="1">
    <citation type="submission" date="2021-10" db="EMBL/GenBank/DDBJ databases">
        <title>Tropical sea cucumber genome reveals ecological adaptation and Cuvierian tubules defense mechanism.</title>
        <authorList>
            <person name="Chen T."/>
        </authorList>
    </citation>
    <scope>NUCLEOTIDE SEQUENCE</scope>
    <source>
        <strain evidence="12">Nanhai2018</strain>
        <tissue evidence="12">Muscle</tissue>
    </source>
</reference>
<dbReference type="PANTHER" id="PTHR46956:SF1">
    <property type="entry name" value="NUCLEOSIDE DIPHOSPHATE KINASE 6"/>
    <property type="match status" value="1"/>
</dbReference>
<evidence type="ECO:0000313" key="12">
    <source>
        <dbReference type="EMBL" id="KAJ8033203.1"/>
    </source>
</evidence>
<dbReference type="GO" id="GO:0046872">
    <property type="term" value="F:metal ion binding"/>
    <property type="evidence" value="ECO:0007669"/>
    <property type="project" value="UniProtKB-KW"/>
</dbReference>
<dbReference type="InterPro" id="IPR023005">
    <property type="entry name" value="Nucleoside_diP_kinase_AS"/>
</dbReference>
<dbReference type="Proteomes" id="UP001152320">
    <property type="component" value="Chromosome 11"/>
</dbReference>
<evidence type="ECO:0000256" key="6">
    <source>
        <dbReference type="ARBA" id="ARBA00022840"/>
    </source>
</evidence>
<evidence type="ECO:0000256" key="7">
    <source>
        <dbReference type="ARBA" id="ARBA00022842"/>
    </source>
</evidence>
<evidence type="ECO:0000259" key="11">
    <source>
        <dbReference type="SMART" id="SM00562"/>
    </source>
</evidence>
<dbReference type="OrthoDB" id="25346at2759"/>
<evidence type="ECO:0000256" key="2">
    <source>
        <dbReference type="ARBA" id="ARBA00022679"/>
    </source>
</evidence>
<keyword evidence="4 10" id="KW-0547">Nucleotide-binding</keyword>
<feature type="binding site" evidence="8">
    <location>
        <position position="68"/>
    </location>
    <ligand>
        <name>ATP</name>
        <dbReference type="ChEBI" id="CHEBI:30616"/>
    </ligand>
</feature>
<dbReference type="Pfam" id="PF00334">
    <property type="entry name" value="NDK"/>
    <property type="match status" value="1"/>
</dbReference>
<evidence type="ECO:0000256" key="9">
    <source>
        <dbReference type="RuleBase" id="RU004011"/>
    </source>
</evidence>
<dbReference type="Gene3D" id="3.30.70.141">
    <property type="entry name" value="Nucleoside diphosphate kinase-like domain"/>
    <property type="match status" value="1"/>
</dbReference>
<feature type="binding site" evidence="8">
    <location>
        <position position="126"/>
    </location>
    <ligand>
        <name>ATP</name>
        <dbReference type="ChEBI" id="CHEBI:30616"/>
    </ligand>
</feature>
<dbReference type="PROSITE" id="PS51374">
    <property type="entry name" value="NDPK_LIKE"/>
    <property type="match status" value="1"/>
</dbReference>
<evidence type="ECO:0000256" key="3">
    <source>
        <dbReference type="ARBA" id="ARBA00022723"/>
    </source>
</evidence>
<feature type="active site" description="Pros-phosphohistidine intermediate" evidence="8">
    <location>
        <position position="129"/>
    </location>
</feature>
<organism evidence="12 13">
    <name type="scientific">Holothuria leucospilota</name>
    <name type="common">Black long sea cucumber</name>
    <name type="synonym">Mertensiothuria leucospilota</name>
    <dbReference type="NCBI Taxonomy" id="206669"/>
    <lineage>
        <taxon>Eukaryota</taxon>
        <taxon>Metazoa</taxon>
        <taxon>Echinodermata</taxon>
        <taxon>Eleutherozoa</taxon>
        <taxon>Echinozoa</taxon>
        <taxon>Holothuroidea</taxon>
        <taxon>Aspidochirotacea</taxon>
        <taxon>Aspidochirotida</taxon>
        <taxon>Holothuriidae</taxon>
        <taxon>Holothuria</taxon>
    </lineage>
</organism>
<dbReference type="GO" id="GO:0005524">
    <property type="term" value="F:ATP binding"/>
    <property type="evidence" value="ECO:0007669"/>
    <property type="project" value="UniProtKB-KW"/>
</dbReference>
<feature type="binding site" evidence="8">
    <location>
        <position position="102"/>
    </location>
    <ligand>
        <name>ATP</name>
        <dbReference type="ChEBI" id="CHEBI:30616"/>
    </ligand>
</feature>
<comment type="catalytic activity">
    <reaction evidence="10">
        <text>a 2'-deoxyribonucleoside 5'-diphosphate + ATP = a 2'-deoxyribonucleoside 5'-triphosphate + ADP</text>
        <dbReference type="Rhea" id="RHEA:44640"/>
        <dbReference type="ChEBI" id="CHEBI:30616"/>
        <dbReference type="ChEBI" id="CHEBI:61560"/>
        <dbReference type="ChEBI" id="CHEBI:73316"/>
        <dbReference type="ChEBI" id="CHEBI:456216"/>
        <dbReference type="EC" id="2.7.4.6"/>
    </reaction>
</comment>
<keyword evidence="7" id="KW-0460">Magnesium</keyword>
<dbReference type="PRINTS" id="PR01243">
    <property type="entry name" value="NUCDPKINASE"/>
</dbReference>
<evidence type="ECO:0000313" key="13">
    <source>
        <dbReference type="Proteomes" id="UP001152320"/>
    </source>
</evidence>
<comment type="similarity">
    <text evidence="8 9">Belongs to the NDK family.</text>
</comment>